<keyword evidence="6 9" id="KW-0255">Endonuclease</keyword>
<comment type="cofactor">
    <cofactor evidence="2 9">
        <name>Mg(2+)</name>
        <dbReference type="ChEBI" id="CHEBI:18420"/>
    </cofactor>
</comment>
<reference evidence="11" key="1">
    <citation type="submission" date="2019-08" db="EMBL/GenBank/DDBJ databases">
        <title>The improved chromosome-level genome for the pearl oyster Pinctada fucata martensii using PacBio sequencing and Hi-C.</title>
        <authorList>
            <person name="Zheng Z."/>
        </authorList>
    </citation>
    <scope>NUCLEOTIDE SEQUENCE</scope>
    <source>
        <strain evidence="11">ZZ-2019</strain>
        <tissue evidence="11">Adductor muscle</tissue>
    </source>
</reference>
<dbReference type="PANTHER" id="PTHR10642:SF26">
    <property type="entry name" value="RIBONUCLEASE H1"/>
    <property type="match status" value="1"/>
</dbReference>
<evidence type="ECO:0000256" key="3">
    <source>
        <dbReference type="ARBA" id="ARBA00005300"/>
    </source>
</evidence>
<dbReference type="InterPro" id="IPR012337">
    <property type="entry name" value="RNaseH-like_sf"/>
</dbReference>
<evidence type="ECO:0000256" key="2">
    <source>
        <dbReference type="ARBA" id="ARBA00001946"/>
    </source>
</evidence>
<dbReference type="InterPro" id="IPR037056">
    <property type="entry name" value="RNase_H1_N_sf"/>
</dbReference>
<keyword evidence="12" id="KW-1185">Reference proteome</keyword>
<comment type="function">
    <text evidence="9">Endonuclease that specifically degrades the RNA of RNA-DNA hybrids.</text>
</comment>
<dbReference type="Pfam" id="PF00075">
    <property type="entry name" value="RNase_H"/>
    <property type="match status" value="1"/>
</dbReference>
<evidence type="ECO:0000256" key="5">
    <source>
        <dbReference type="ARBA" id="ARBA00022723"/>
    </source>
</evidence>
<evidence type="ECO:0000256" key="6">
    <source>
        <dbReference type="ARBA" id="ARBA00022759"/>
    </source>
</evidence>
<dbReference type="Proteomes" id="UP001186944">
    <property type="component" value="Unassembled WGS sequence"/>
</dbReference>
<evidence type="ECO:0000256" key="4">
    <source>
        <dbReference type="ARBA" id="ARBA00022722"/>
    </source>
</evidence>
<dbReference type="PROSITE" id="PS50879">
    <property type="entry name" value="RNASE_H_1"/>
    <property type="match status" value="1"/>
</dbReference>
<dbReference type="PIRSF" id="PIRSF036852">
    <property type="entry name" value="Ribonuclease_H1_euk"/>
    <property type="match status" value="1"/>
</dbReference>
<dbReference type="PANTHER" id="PTHR10642">
    <property type="entry name" value="RIBONUCLEASE H1"/>
    <property type="match status" value="1"/>
</dbReference>
<dbReference type="EMBL" id="VSWD01000002">
    <property type="protein sequence ID" value="KAK3107562.1"/>
    <property type="molecule type" value="Genomic_DNA"/>
</dbReference>
<keyword evidence="4 9" id="KW-0540">Nuclease</keyword>
<comment type="catalytic activity">
    <reaction evidence="1 9">
        <text>Endonucleolytic cleavage to 5'-phosphomonoester.</text>
        <dbReference type="EC" id="3.1.26.4"/>
    </reaction>
</comment>
<feature type="domain" description="RNase H type-1" evidence="10">
    <location>
        <begin position="118"/>
        <end position="263"/>
    </location>
</feature>
<dbReference type="GO" id="GO:0043137">
    <property type="term" value="P:DNA replication, removal of RNA primer"/>
    <property type="evidence" value="ECO:0007669"/>
    <property type="project" value="TreeGrafter"/>
</dbReference>
<evidence type="ECO:0000256" key="1">
    <source>
        <dbReference type="ARBA" id="ARBA00000077"/>
    </source>
</evidence>
<keyword evidence="8 9" id="KW-0460">Magnesium</keyword>
<dbReference type="GO" id="GO:0000287">
    <property type="term" value="F:magnesium ion binding"/>
    <property type="evidence" value="ECO:0007669"/>
    <property type="project" value="UniProtKB-UniRule"/>
</dbReference>
<keyword evidence="5 9" id="KW-0479">Metal-binding</keyword>
<evidence type="ECO:0000313" key="12">
    <source>
        <dbReference type="Proteomes" id="UP001186944"/>
    </source>
</evidence>
<proteinExistence type="inferred from homology"/>
<dbReference type="InterPro" id="IPR009027">
    <property type="entry name" value="Ribosomal_bL9/RNase_H1_N"/>
</dbReference>
<name>A0AA88YSI1_PINIB</name>
<protein>
    <recommendedName>
        <fullName evidence="9">Ribonuclease H1</fullName>
        <shortName evidence="9">RNase H1</shortName>
        <ecNumber evidence="9">3.1.26.4</ecNumber>
    </recommendedName>
</protein>
<dbReference type="Gene3D" id="3.30.420.10">
    <property type="entry name" value="Ribonuclease H-like superfamily/Ribonuclease H"/>
    <property type="match status" value="1"/>
</dbReference>
<dbReference type="CDD" id="cd09280">
    <property type="entry name" value="RNase_HI_eukaryote_like"/>
    <property type="match status" value="1"/>
</dbReference>
<dbReference type="SUPFAM" id="SSF53098">
    <property type="entry name" value="Ribonuclease H-like"/>
    <property type="match status" value="1"/>
</dbReference>
<dbReference type="InterPro" id="IPR017067">
    <property type="entry name" value="RNase_H1_euk"/>
</dbReference>
<gene>
    <name evidence="11" type="ORF">FSP39_017348</name>
</gene>
<dbReference type="InterPro" id="IPR011320">
    <property type="entry name" value="RNase_H1_N"/>
</dbReference>
<comment type="caution">
    <text evidence="11">The sequence shown here is derived from an EMBL/GenBank/DDBJ whole genome shotgun (WGS) entry which is preliminary data.</text>
</comment>
<dbReference type="AlphaFoldDB" id="A0AA88YSI1"/>
<dbReference type="InterPro" id="IPR002156">
    <property type="entry name" value="RNaseH_domain"/>
</dbReference>
<evidence type="ECO:0000256" key="9">
    <source>
        <dbReference type="PIRNR" id="PIRNR036852"/>
    </source>
</evidence>
<evidence type="ECO:0000259" key="10">
    <source>
        <dbReference type="PROSITE" id="PS50879"/>
    </source>
</evidence>
<dbReference type="SUPFAM" id="SSF55658">
    <property type="entry name" value="L9 N-domain-like"/>
    <property type="match status" value="1"/>
</dbReference>
<accession>A0AA88YSI1</accession>
<sequence>MGKDKKSSEKNFYAVSRGKSCGIFRQWSQVKPLVDKFPGAAYKGLSTLQEAIAFMCNGDFHINEIMFYEDSTNLDNNEKVSEYAAGHGTDLSSVEDLRKKNEEGDASESETDEKFLDAVNEINVYVDGCCLNNGNSVGSSKAGLGVFWGLNHKLNVSESIIHEKKTNNTAELLSAIRVLEQIKENSLKNVVVNSDSRYVVDGITKWIHKWKSNNWVTTTGSEVENKELWSNLDALNDEVKPKWQHIGREYNMNADKQAKQGAEVEKTSEDSVEIMEKISSVCSICAFVFVVL</sequence>
<keyword evidence="7 9" id="KW-0378">Hydrolase</keyword>
<dbReference type="InterPro" id="IPR050092">
    <property type="entry name" value="RNase_H"/>
</dbReference>
<comment type="similarity">
    <text evidence="3 9">Belongs to the RNase H family.</text>
</comment>
<dbReference type="EC" id="3.1.26.4" evidence="9"/>
<dbReference type="GO" id="GO:0003676">
    <property type="term" value="F:nucleic acid binding"/>
    <property type="evidence" value="ECO:0007669"/>
    <property type="project" value="UniProtKB-UniRule"/>
</dbReference>
<evidence type="ECO:0000256" key="7">
    <source>
        <dbReference type="ARBA" id="ARBA00022801"/>
    </source>
</evidence>
<evidence type="ECO:0000256" key="8">
    <source>
        <dbReference type="ARBA" id="ARBA00022842"/>
    </source>
</evidence>
<dbReference type="GO" id="GO:0004523">
    <property type="term" value="F:RNA-DNA hybrid ribonuclease activity"/>
    <property type="evidence" value="ECO:0007669"/>
    <property type="project" value="UniProtKB-UniRule"/>
</dbReference>
<dbReference type="Pfam" id="PF01693">
    <property type="entry name" value="Cauli_VI"/>
    <property type="match status" value="1"/>
</dbReference>
<organism evidence="11 12">
    <name type="scientific">Pinctada imbricata</name>
    <name type="common">Atlantic pearl-oyster</name>
    <name type="synonym">Pinctada martensii</name>
    <dbReference type="NCBI Taxonomy" id="66713"/>
    <lineage>
        <taxon>Eukaryota</taxon>
        <taxon>Metazoa</taxon>
        <taxon>Spiralia</taxon>
        <taxon>Lophotrochozoa</taxon>
        <taxon>Mollusca</taxon>
        <taxon>Bivalvia</taxon>
        <taxon>Autobranchia</taxon>
        <taxon>Pteriomorphia</taxon>
        <taxon>Pterioida</taxon>
        <taxon>Pterioidea</taxon>
        <taxon>Pteriidae</taxon>
        <taxon>Pinctada</taxon>
    </lineage>
</organism>
<dbReference type="InterPro" id="IPR036397">
    <property type="entry name" value="RNaseH_sf"/>
</dbReference>
<evidence type="ECO:0000313" key="11">
    <source>
        <dbReference type="EMBL" id="KAK3107562.1"/>
    </source>
</evidence>
<dbReference type="Gene3D" id="3.40.970.10">
    <property type="entry name" value="Ribonuclease H1, N-terminal domain"/>
    <property type="match status" value="1"/>
</dbReference>